<dbReference type="SUPFAM" id="SSF46785">
    <property type="entry name" value="Winged helix' DNA-binding domain"/>
    <property type="match status" value="1"/>
</dbReference>
<evidence type="ECO:0000313" key="5">
    <source>
        <dbReference type="EMBL" id="SIO17694.1"/>
    </source>
</evidence>
<dbReference type="InterPro" id="IPR036390">
    <property type="entry name" value="WH_DNA-bd_sf"/>
</dbReference>
<protein>
    <submittedName>
        <fullName evidence="5">MarR family transcriptional regulator, transcriptional regulator for hemolysin</fullName>
    </submittedName>
</protein>
<evidence type="ECO:0000256" key="2">
    <source>
        <dbReference type="ARBA" id="ARBA00023125"/>
    </source>
</evidence>
<evidence type="ECO:0000313" key="6">
    <source>
        <dbReference type="Proteomes" id="UP000184694"/>
    </source>
</evidence>
<accession>A0A1N6HCZ2</accession>
<dbReference type="InterPro" id="IPR036388">
    <property type="entry name" value="WH-like_DNA-bd_sf"/>
</dbReference>
<dbReference type="Proteomes" id="UP000184694">
    <property type="component" value="Unassembled WGS sequence"/>
</dbReference>
<evidence type="ECO:0000256" key="3">
    <source>
        <dbReference type="ARBA" id="ARBA00023163"/>
    </source>
</evidence>
<dbReference type="STRING" id="1121457.SAMN02745161_2141"/>
<keyword evidence="1" id="KW-0805">Transcription regulation</keyword>
<dbReference type="GO" id="GO:0003677">
    <property type="term" value="F:DNA binding"/>
    <property type="evidence" value="ECO:0007669"/>
    <property type="project" value="UniProtKB-KW"/>
</dbReference>
<dbReference type="Pfam" id="PF01047">
    <property type="entry name" value="MarR"/>
    <property type="match status" value="1"/>
</dbReference>
<keyword evidence="3" id="KW-0804">Transcription</keyword>
<gene>
    <name evidence="5" type="ORF">SAMN02745161_2141</name>
</gene>
<evidence type="ECO:0000259" key="4">
    <source>
        <dbReference type="PROSITE" id="PS50995"/>
    </source>
</evidence>
<keyword evidence="2" id="KW-0238">DNA-binding</keyword>
<organism evidence="5 6">
    <name type="scientific">Halodesulfovibrio marinisediminis DSM 17456</name>
    <dbReference type="NCBI Taxonomy" id="1121457"/>
    <lineage>
        <taxon>Bacteria</taxon>
        <taxon>Pseudomonadati</taxon>
        <taxon>Thermodesulfobacteriota</taxon>
        <taxon>Desulfovibrionia</taxon>
        <taxon>Desulfovibrionales</taxon>
        <taxon>Desulfovibrionaceae</taxon>
        <taxon>Halodesulfovibrio</taxon>
    </lineage>
</organism>
<dbReference type="EMBL" id="FSRG01000005">
    <property type="protein sequence ID" value="SIO17694.1"/>
    <property type="molecule type" value="Genomic_DNA"/>
</dbReference>
<dbReference type="GO" id="GO:0003700">
    <property type="term" value="F:DNA-binding transcription factor activity"/>
    <property type="evidence" value="ECO:0007669"/>
    <property type="project" value="InterPro"/>
</dbReference>
<sequence>MSSPLRAKIHNAPREGGKKLGLTISEVSREWRQLIDQRLMHLGVSNARWIVLYTLDKLGEPVSQKVLAEHIGIEGPTLVRMLDRLENDGLIRRKQSKKDRRIKLVELCEKNDDLLDSMMETAIGIKQELIQDIPEEDLATCHRVLLTIREQLLTKLDKKIDLD</sequence>
<dbReference type="PROSITE" id="PS50995">
    <property type="entry name" value="HTH_MARR_2"/>
    <property type="match status" value="1"/>
</dbReference>
<dbReference type="Gene3D" id="1.10.10.10">
    <property type="entry name" value="Winged helix-like DNA-binding domain superfamily/Winged helix DNA-binding domain"/>
    <property type="match status" value="1"/>
</dbReference>
<dbReference type="PANTHER" id="PTHR42756">
    <property type="entry name" value="TRANSCRIPTIONAL REGULATOR, MARR"/>
    <property type="match status" value="1"/>
</dbReference>
<dbReference type="PANTHER" id="PTHR42756:SF1">
    <property type="entry name" value="TRANSCRIPTIONAL REPRESSOR OF EMRAB OPERON"/>
    <property type="match status" value="1"/>
</dbReference>
<evidence type="ECO:0000256" key="1">
    <source>
        <dbReference type="ARBA" id="ARBA00023015"/>
    </source>
</evidence>
<keyword evidence="6" id="KW-1185">Reference proteome</keyword>
<dbReference type="RefSeq" id="WP_074216910.1">
    <property type="nucleotide sequence ID" value="NZ_FSRG01000005.1"/>
</dbReference>
<name>A0A1N6HCZ2_9BACT</name>
<dbReference type="PRINTS" id="PR00598">
    <property type="entry name" value="HTHMARR"/>
</dbReference>
<dbReference type="AlphaFoldDB" id="A0A1N6HCZ2"/>
<reference evidence="6" key="1">
    <citation type="submission" date="2016-11" db="EMBL/GenBank/DDBJ databases">
        <authorList>
            <person name="Varghese N."/>
            <person name="Submissions S."/>
        </authorList>
    </citation>
    <scope>NUCLEOTIDE SEQUENCE [LARGE SCALE GENOMIC DNA]</scope>
    <source>
        <strain evidence="6">DSM 17456</strain>
    </source>
</reference>
<dbReference type="InterPro" id="IPR000835">
    <property type="entry name" value="HTH_MarR-typ"/>
</dbReference>
<feature type="domain" description="HTH marR-type" evidence="4">
    <location>
        <begin position="17"/>
        <end position="150"/>
    </location>
</feature>
<dbReference type="SMART" id="SM00347">
    <property type="entry name" value="HTH_MARR"/>
    <property type="match status" value="1"/>
</dbReference>
<dbReference type="OrthoDB" id="7427954at2"/>
<proteinExistence type="predicted"/>